<dbReference type="Proteomes" id="UP000596742">
    <property type="component" value="Unassembled WGS sequence"/>
</dbReference>
<reference evidence="2" key="1">
    <citation type="submission" date="2018-11" db="EMBL/GenBank/DDBJ databases">
        <authorList>
            <person name="Alioto T."/>
            <person name="Alioto T."/>
        </authorList>
    </citation>
    <scope>NUCLEOTIDE SEQUENCE</scope>
</reference>
<proteinExistence type="predicted"/>
<name>A0A8B6DET3_MYTGA</name>
<sequence length="152" mass="17906">MGTASSVNSCKDNVHLRIAKDHRIINITDIGELDSGESFNFSDSHCNEHSNQFLDEEEFLSKKRKLWERHKNAVKKIDDLSPEESKLRKIKESEDALFHKAKENIQKRLTTDADQWSQKLVELNEKRRSVYREIEREIRNIDKRKRKVSGVD</sequence>
<keyword evidence="3" id="KW-1185">Reference proteome</keyword>
<organism evidence="2 3">
    <name type="scientific">Mytilus galloprovincialis</name>
    <name type="common">Mediterranean mussel</name>
    <dbReference type="NCBI Taxonomy" id="29158"/>
    <lineage>
        <taxon>Eukaryota</taxon>
        <taxon>Metazoa</taxon>
        <taxon>Spiralia</taxon>
        <taxon>Lophotrochozoa</taxon>
        <taxon>Mollusca</taxon>
        <taxon>Bivalvia</taxon>
        <taxon>Autobranchia</taxon>
        <taxon>Pteriomorphia</taxon>
        <taxon>Mytilida</taxon>
        <taxon>Mytiloidea</taxon>
        <taxon>Mytilidae</taxon>
        <taxon>Mytilinae</taxon>
        <taxon>Mytilus</taxon>
    </lineage>
</organism>
<keyword evidence="1" id="KW-0175">Coiled coil</keyword>
<accession>A0A8B6DET3</accession>
<dbReference type="AlphaFoldDB" id="A0A8B6DET3"/>
<dbReference type="EMBL" id="UYJE01003419">
    <property type="protein sequence ID" value="VDI19160.1"/>
    <property type="molecule type" value="Genomic_DNA"/>
</dbReference>
<gene>
    <name evidence="2" type="ORF">MGAL_10B048142</name>
</gene>
<feature type="coiled-coil region" evidence="1">
    <location>
        <begin position="106"/>
        <end position="140"/>
    </location>
</feature>
<comment type="caution">
    <text evidence="2">The sequence shown here is derived from an EMBL/GenBank/DDBJ whole genome shotgun (WGS) entry which is preliminary data.</text>
</comment>
<evidence type="ECO:0000256" key="1">
    <source>
        <dbReference type="SAM" id="Coils"/>
    </source>
</evidence>
<evidence type="ECO:0000313" key="2">
    <source>
        <dbReference type="EMBL" id="VDI19160.1"/>
    </source>
</evidence>
<protein>
    <submittedName>
        <fullName evidence="2">Uncharacterized protein</fullName>
    </submittedName>
</protein>
<evidence type="ECO:0000313" key="3">
    <source>
        <dbReference type="Proteomes" id="UP000596742"/>
    </source>
</evidence>